<proteinExistence type="predicted"/>
<dbReference type="RefSeq" id="WP_376978540.1">
    <property type="nucleotide sequence ID" value="NZ_JBHSDQ010000006.1"/>
</dbReference>
<dbReference type="Proteomes" id="UP001595778">
    <property type="component" value="Unassembled WGS sequence"/>
</dbReference>
<protein>
    <recommendedName>
        <fullName evidence="4">1,4-alpha-glucan branching enzyme</fullName>
    </recommendedName>
</protein>
<dbReference type="EMBL" id="JBHSDQ010000006">
    <property type="protein sequence ID" value="MFC4397380.1"/>
    <property type="molecule type" value="Genomic_DNA"/>
</dbReference>
<keyword evidence="3" id="KW-1185">Reference proteome</keyword>
<name>A0ABV8WMW0_9MICC</name>
<gene>
    <name evidence="2" type="ORF">ACFO0G_14860</name>
</gene>
<comment type="caution">
    <text evidence="2">The sequence shown here is derived from an EMBL/GenBank/DDBJ whole genome shotgun (WGS) entry which is preliminary data.</text>
</comment>
<evidence type="ECO:0000256" key="1">
    <source>
        <dbReference type="SAM" id="MobiDB-lite"/>
    </source>
</evidence>
<accession>A0ABV8WMW0</accession>
<reference evidence="3" key="1">
    <citation type="journal article" date="2019" name="Int. J. Syst. Evol. Microbiol.">
        <title>The Global Catalogue of Microorganisms (GCM) 10K type strain sequencing project: providing services to taxonomists for standard genome sequencing and annotation.</title>
        <authorList>
            <consortium name="The Broad Institute Genomics Platform"/>
            <consortium name="The Broad Institute Genome Sequencing Center for Infectious Disease"/>
            <person name="Wu L."/>
            <person name="Ma J."/>
        </authorList>
    </citation>
    <scope>NUCLEOTIDE SEQUENCE [LARGE SCALE GENOMIC DNA]</scope>
    <source>
        <strain evidence="3">PJ61</strain>
    </source>
</reference>
<feature type="region of interest" description="Disordered" evidence="1">
    <location>
        <begin position="1"/>
        <end position="62"/>
    </location>
</feature>
<sequence>MAEDKGSRNREAGGSGDDEDLGAGPEGGKIRRGPDSAKSLKYSQEVTSTEDEPEREGRSLATTHHEVIKQWAEERDGVPATVEGTEHGDHLGVLRIDFGGKDDKLRHVSWEEWFDTFDSRKLNFIYQEQRSDGTQSNFFRLENPNREDA</sequence>
<feature type="compositionally biased region" description="Basic and acidic residues" evidence="1">
    <location>
        <begin position="1"/>
        <end position="11"/>
    </location>
</feature>
<evidence type="ECO:0000313" key="2">
    <source>
        <dbReference type="EMBL" id="MFC4397380.1"/>
    </source>
</evidence>
<evidence type="ECO:0008006" key="4">
    <source>
        <dbReference type="Google" id="ProtNLM"/>
    </source>
</evidence>
<evidence type="ECO:0000313" key="3">
    <source>
        <dbReference type="Proteomes" id="UP001595778"/>
    </source>
</evidence>
<organism evidence="2 3">
    <name type="scientific">Arthrobacter sedimenti</name>
    <dbReference type="NCBI Taxonomy" id="2694931"/>
    <lineage>
        <taxon>Bacteria</taxon>
        <taxon>Bacillati</taxon>
        <taxon>Actinomycetota</taxon>
        <taxon>Actinomycetes</taxon>
        <taxon>Micrococcales</taxon>
        <taxon>Micrococcaceae</taxon>
        <taxon>Arthrobacter</taxon>
    </lineage>
</organism>